<evidence type="ECO:0000313" key="3">
    <source>
        <dbReference type="RefSeq" id="XP_026673905.1"/>
    </source>
</evidence>
<keyword evidence="1" id="KW-0812">Transmembrane</keyword>
<gene>
    <name evidence="3" type="primary">LOC113465005</name>
</gene>
<keyword evidence="1" id="KW-1133">Transmembrane helix</keyword>
<reference evidence="3" key="1">
    <citation type="submission" date="2025-08" db="UniProtKB">
        <authorList>
            <consortium name="RefSeq"/>
        </authorList>
    </citation>
    <scope>IDENTIFICATION</scope>
    <source>
        <tissue evidence="3">Whole body</tissue>
    </source>
</reference>
<name>A0AAJ7S9D1_9HYME</name>
<dbReference type="AlphaFoldDB" id="A0AAJ7S9D1"/>
<sequence>MSGLGLWPHGNKNIRRFKNFVIILIFSVFLIVQFVSMIRRQYTVSGYIKSISPFAISLAYLFKYLTFLSNTGLGLKIFRDVSYDWDTVENDEEFRIMTKYAYSGYRFGKIFACKE</sequence>
<keyword evidence="1" id="KW-0472">Membrane</keyword>
<proteinExistence type="predicted"/>
<protein>
    <submittedName>
        <fullName evidence="3">Uncharacterized protein LOC113465005</fullName>
    </submittedName>
</protein>
<accession>A0AAJ7S9D1</accession>
<keyword evidence="2" id="KW-1185">Reference proteome</keyword>
<evidence type="ECO:0000313" key="2">
    <source>
        <dbReference type="Proteomes" id="UP000694925"/>
    </source>
</evidence>
<dbReference type="KEGG" id="ccal:113465005"/>
<dbReference type="GeneID" id="113465005"/>
<organism evidence="2 3">
    <name type="scientific">Ceratina calcarata</name>
    <dbReference type="NCBI Taxonomy" id="156304"/>
    <lineage>
        <taxon>Eukaryota</taxon>
        <taxon>Metazoa</taxon>
        <taxon>Ecdysozoa</taxon>
        <taxon>Arthropoda</taxon>
        <taxon>Hexapoda</taxon>
        <taxon>Insecta</taxon>
        <taxon>Pterygota</taxon>
        <taxon>Neoptera</taxon>
        <taxon>Endopterygota</taxon>
        <taxon>Hymenoptera</taxon>
        <taxon>Apocrita</taxon>
        <taxon>Aculeata</taxon>
        <taxon>Apoidea</taxon>
        <taxon>Anthophila</taxon>
        <taxon>Apidae</taxon>
        <taxon>Ceratina</taxon>
        <taxon>Zadontomerus</taxon>
    </lineage>
</organism>
<evidence type="ECO:0000256" key="1">
    <source>
        <dbReference type="SAM" id="Phobius"/>
    </source>
</evidence>
<feature type="transmembrane region" description="Helical" evidence="1">
    <location>
        <begin position="20"/>
        <end position="38"/>
    </location>
</feature>
<dbReference type="RefSeq" id="XP_026673905.1">
    <property type="nucleotide sequence ID" value="XM_026818104.1"/>
</dbReference>
<dbReference type="Proteomes" id="UP000694925">
    <property type="component" value="Unplaced"/>
</dbReference>